<keyword evidence="2" id="KW-1133">Transmembrane helix</keyword>
<feature type="transmembrane region" description="Helical" evidence="2">
    <location>
        <begin position="9"/>
        <end position="30"/>
    </location>
</feature>
<organism evidence="3 4">
    <name type="scientific">Stylosanthes scabra</name>
    <dbReference type="NCBI Taxonomy" id="79078"/>
    <lineage>
        <taxon>Eukaryota</taxon>
        <taxon>Viridiplantae</taxon>
        <taxon>Streptophyta</taxon>
        <taxon>Embryophyta</taxon>
        <taxon>Tracheophyta</taxon>
        <taxon>Spermatophyta</taxon>
        <taxon>Magnoliopsida</taxon>
        <taxon>eudicotyledons</taxon>
        <taxon>Gunneridae</taxon>
        <taxon>Pentapetalae</taxon>
        <taxon>rosids</taxon>
        <taxon>fabids</taxon>
        <taxon>Fabales</taxon>
        <taxon>Fabaceae</taxon>
        <taxon>Papilionoideae</taxon>
        <taxon>50 kb inversion clade</taxon>
        <taxon>dalbergioids sensu lato</taxon>
        <taxon>Dalbergieae</taxon>
        <taxon>Pterocarpus clade</taxon>
        <taxon>Stylosanthes</taxon>
    </lineage>
</organism>
<comment type="caution">
    <text evidence="3">The sequence shown here is derived from an EMBL/GenBank/DDBJ whole genome shotgun (WGS) entry which is preliminary data.</text>
</comment>
<dbReference type="Proteomes" id="UP001341840">
    <property type="component" value="Unassembled WGS sequence"/>
</dbReference>
<evidence type="ECO:0000256" key="1">
    <source>
        <dbReference type="SAM" id="Coils"/>
    </source>
</evidence>
<accession>A0ABU6URT5</accession>
<evidence type="ECO:0000313" key="4">
    <source>
        <dbReference type="Proteomes" id="UP001341840"/>
    </source>
</evidence>
<proteinExistence type="predicted"/>
<keyword evidence="2" id="KW-0812">Transmembrane</keyword>
<evidence type="ECO:0000313" key="3">
    <source>
        <dbReference type="EMBL" id="MED6162628.1"/>
    </source>
</evidence>
<feature type="coiled-coil region" evidence="1">
    <location>
        <begin position="313"/>
        <end position="340"/>
    </location>
</feature>
<sequence length="364" mass="40507">MVWSAPGQIFNVGVCICVLNIFGIVLIPSFPLRFIPDGIKPLLNGKDYQIIAPSWLTANSRFTVSHRGLAIGGQVSDVLGVIGQAIPQRAPIRQREVCMLVRPRAGVKYALSLDELASIWGMHNRGILFKGGSNPPECMGSFHNERVQRTLQVASAAGRKYSVGKTMDHRHLHYVLTYVLLPRKGNHGTLSEEDLIILWAMVKEHELNWPYLIAYHLMSYTIGQTKVLKHFNIDLSGEDAVPVSDENAITLRHLNQMRRNVNATVGGNNEGKAAGEDIPHQPGVGSSYQFPPELMESFSQGVQSFRSAWGENFQNMGRRLDGFEAQLTNQEDEVRGLGNDIRGWFDQFLRSNDQGFNDSAPGQD</sequence>
<name>A0ABU6URT5_9FABA</name>
<protein>
    <submittedName>
        <fullName evidence="3">Uncharacterized protein</fullName>
    </submittedName>
</protein>
<evidence type="ECO:0000256" key="2">
    <source>
        <dbReference type="SAM" id="Phobius"/>
    </source>
</evidence>
<reference evidence="3 4" key="1">
    <citation type="journal article" date="2023" name="Plants (Basel)">
        <title>Bridging the Gap: Combining Genomics and Transcriptomics Approaches to Understand Stylosanthes scabra, an Orphan Legume from the Brazilian Caatinga.</title>
        <authorList>
            <person name="Ferreira-Neto J.R.C."/>
            <person name="da Silva M.D."/>
            <person name="Binneck E."/>
            <person name="de Melo N.F."/>
            <person name="da Silva R.H."/>
            <person name="de Melo A.L.T.M."/>
            <person name="Pandolfi V."/>
            <person name="Bustamante F.O."/>
            <person name="Brasileiro-Vidal A.C."/>
            <person name="Benko-Iseppon A.M."/>
        </authorList>
    </citation>
    <scope>NUCLEOTIDE SEQUENCE [LARGE SCALE GENOMIC DNA]</scope>
    <source>
        <tissue evidence="3">Leaves</tissue>
    </source>
</reference>
<keyword evidence="4" id="KW-1185">Reference proteome</keyword>
<dbReference type="EMBL" id="JASCZI010121682">
    <property type="protein sequence ID" value="MED6162628.1"/>
    <property type="molecule type" value="Genomic_DNA"/>
</dbReference>
<keyword evidence="1" id="KW-0175">Coiled coil</keyword>
<keyword evidence="2" id="KW-0472">Membrane</keyword>
<gene>
    <name evidence="3" type="ORF">PIB30_072296</name>
</gene>